<sequence>MYVHGSQPAGHKSPAMQCAVDGVPRAPLQSTEALLQSILTRIEEADTKSAARLDDLNKKFTAVFERSDKKISAFIDRQEAVNVDFARKLDQIPDILKIVEGHGERIAVLEAQSARLLGSQHVDRGLSAASRVSGASEIIISGIPSSITDASGVLVESVFRALGVSHLVSDVLETRDVVGRDTSVVSAAASGSVSAGNISSGTAGRKRLVIVALKSREICDHIIKIMRGRRRLLVSDIFSVNVSGNIYVNELLPTHAYNLLRQTRIKARQTSFKHVWSKDGCIFVRKDHSQPPILISSETDLAGLQ</sequence>
<dbReference type="Proteomes" id="UP000504618">
    <property type="component" value="Unplaced"/>
</dbReference>
<protein>
    <submittedName>
        <fullName evidence="3">Uncharacterized protein LOC112460499</fullName>
    </submittedName>
</protein>
<gene>
    <name evidence="3" type="primary">LOC112460499</name>
</gene>
<reference evidence="3" key="1">
    <citation type="submission" date="2025-08" db="UniProtKB">
        <authorList>
            <consortium name="RefSeq"/>
        </authorList>
    </citation>
    <scope>IDENTIFICATION</scope>
    <source>
        <tissue evidence="3">Whole body</tissue>
    </source>
</reference>
<dbReference type="AlphaFoldDB" id="A0A6J1QIF9"/>
<name>A0A6J1QIF9_9HYME</name>
<dbReference type="Pfam" id="PF25298">
    <property type="entry name" value="Baculo_FP_2nd"/>
    <property type="match status" value="1"/>
</dbReference>
<feature type="domain" description="FP protein C-terminal" evidence="1">
    <location>
        <begin position="255"/>
        <end position="302"/>
    </location>
</feature>
<keyword evidence="2" id="KW-1185">Reference proteome</keyword>
<accession>A0A6J1QIF9</accession>
<evidence type="ECO:0000259" key="1">
    <source>
        <dbReference type="Pfam" id="PF25298"/>
    </source>
</evidence>
<dbReference type="OrthoDB" id="7477775at2759"/>
<dbReference type="GeneID" id="112460499"/>
<proteinExistence type="predicted"/>
<dbReference type="InterPro" id="IPR057251">
    <property type="entry name" value="FP_C"/>
</dbReference>
<dbReference type="RefSeq" id="XP_024880971.1">
    <property type="nucleotide sequence ID" value="XM_025025203.1"/>
</dbReference>
<organism evidence="2 3">
    <name type="scientific">Temnothorax curvispinosus</name>
    <dbReference type="NCBI Taxonomy" id="300111"/>
    <lineage>
        <taxon>Eukaryota</taxon>
        <taxon>Metazoa</taxon>
        <taxon>Ecdysozoa</taxon>
        <taxon>Arthropoda</taxon>
        <taxon>Hexapoda</taxon>
        <taxon>Insecta</taxon>
        <taxon>Pterygota</taxon>
        <taxon>Neoptera</taxon>
        <taxon>Endopterygota</taxon>
        <taxon>Hymenoptera</taxon>
        <taxon>Apocrita</taxon>
        <taxon>Aculeata</taxon>
        <taxon>Formicoidea</taxon>
        <taxon>Formicidae</taxon>
        <taxon>Myrmicinae</taxon>
        <taxon>Temnothorax</taxon>
    </lineage>
</organism>
<evidence type="ECO:0000313" key="3">
    <source>
        <dbReference type="RefSeq" id="XP_024880971.1"/>
    </source>
</evidence>
<evidence type="ECO:0000313" key="2">
    <source>
        <dbReference type="Proteomes" id="UP000504618"/>
    </source>
</evidence>